<evidence type="ECO:0000313" key="3">
    <source>
        <dbReference type="EMBL" id="CAI6374988.1"/>
    </source>
</evidence>
<accession>A0AAV0Y4U9</accession>
<dbReference type="EMBL" id="CARXXK010001250">
    <property type="protein sequence ID" value="CAI6374988.1"/>
    <property type="molecule type" value="Genomic_DNA"/>
</dbReference>
<name>A0AAV0Y4U9_9HEMI</name>
<reference evidence="3 4" key="1">
    <citation type="submission" date="2023-01" db="EMBL/GenBank/DDBJ databases">
        <authorList>
            <person name="Whitehead M."/>
        </authorList>
    </citation>
    <scope>NUCLEOTIDE SEQUENCE [LARGE SCALE GENOMIC DNA]</scope>
</reference>
<dbReference type="PANTHER" id="PTHR47595:SF1">
    <property type="entry name" value="MYB_SANT-LIKE DNA-BINDING DOMAIN-CONTAINING PROTEIN"/>
    <property type="match status" value="1"/>
</dbReference>
<dbReference type="Gene3D" id="1.10.10.60">
    <property type="entry name" value="Homeodomain-like"/>
    <property type="match status" value="1"/>
</dbReference>
<comment type="caution">
    <text evidence="3">The sequence shown here is derived from an EMBL/GenBank/DDBJ whole genome shotgun (WGS) entry which is preliminary data.</text>
</comment>
<dbReference type="Proteomes" id="UP001160148">
    <property type="component" value="Unassembled WGS sequence"/>
</dbReference>
<evidence type="ECO:0000256" key="1">
    <source>
        <dbReference type="SAM" id="MobiDB-lite"/>
    </source>
</evidence>
<feature type="region of interest" description="Disordered" evidence="1">
    <location>
        <begin position="151"/>
        <end position="182"/>
    </location>
</feature>
<dbReference type="Pfam" id="PF13837">
    <property type="entry name" value="Myb_DNA-bind_4"/>
    <property type="match status" value="1"/>
</dbReference>
<evidence type="ECO:0000313" key="4">
    <source>
        <dbReference type="Proteomes" id="UP001160148"/>
    </source>
</evidence>
<sequence length="234" mass="26724">MVFAAEMLDICKKNQSDSQQPTEQLEQTSQNNYSGTVQEEQTAEVDVNVFKWPHEAILLLIEEYRKTADNFCSGKISQKKIWQSIGDELLKKSYNVTGPQCQSKFGGLKRTYKSIKDHNSKSGNGTRTWPYFNLLDELLGAKPYITPIATLSSTGKRDQPEVENSPSSAISPGHENPKKKQNYFSPVDKFRLAIEENRKVVEENREKRHKEKMDQKKEAINLLARLVSVLETKN</sequence>
<feature type="domain" description="Myb/SANT-like DNA-binding" evidence="2">
    <location>
        <begin position="51"/>
        <end position="138"/>
    </location>
</feature>
<feature type="compositionally biased region" description="Polar residues" evidence="1">
    <location>
        <begin position="16"/>
        <end position="37"/>
    </location>
</feature>
<keyword evidence="4" id="KW-1185">Reference proteome</keyword>
<protein>
    <recommendedName>
        <fullName evidence="2">Myb/SANT-like DNA-binding domain-containing protein</fullName>
    </recommendedName>
</protein>
<evidence type="ECO:0000259" key="2">
    <source>
        <dbReference type="Pfam" id="PF13837"/>
    </source>
</evidence>
<dbReference type="InterPro" id="IPR044822">
    <property type="entry name" value="Myb_DNA-bind_4"/>
</dbReference>
<dbReference type="AlphaFoldDB" id="A0AAV0Y4U9"/>
<dbReference type="PANTHER" id="PTHR47595">
    <property type="entry name" value="HEAT SHOCK 70 KDA PROTEIN 14"/>
    <property type="match status" value="1"/>
</dbReference>
<feature type="region of interest" description="Disordered" evidence="1">
    <location>
        <begin position="14"/>
        <end position="37"/>
    </location>
</feature>
<proteinExistence type="predicted"/>
<gene>
    <name evidence="3" type="ORF">MEUPH1_LOCUS28545</name>
</gene>
<organism evidence="3 4">
    <name type="scientific">Macrosiphum euphorbiae</name>
    <name type="common">potato aphid</name>
    <dbReference type="NCBI Taxonomy" id="13131"/>
    <lineage>
        <taxon>Eukaryota</taxon>
        <taxon>Metazoa</taxon>
        <taxon>Ecdysozoa</taxon>
        <taxon>Arthropoda</taxon>
        <taxon>Hexapoda</taxon>
        <taxon>Insecta</taxon>
        <taxon>Pterygota</taxon>
        <taxon>Neoptera</taxon>
        <taxon>Paraneoptera</taxon>
        <taxon>Hemiptera</taxon>
        <taxon>Sternorrhyncha</taxon>
        <taxon>Aphidomorpha</taxon>
        <taxon>Aphidoidea</taxon>
        <taxon>Aphididae</taxon>
        <taxon>Macrosiphini</taxon>
        <taxon>Macrosiphum</taxon>
    </lineage>
</organism>